<keyword evidence="3 7" id="KW-0641">Proline biosynthesis</keyword>
<dbReference type="GO" id="GO:0055129">
    <property type="term" value="P:L-proline biosynthetic process"/>
    <property type="evidence" value="ECO:0007669"/>
    <property type="project" value="UniProtKB-UniRule"/>
</dbReference>
<dbReference type="InterPro" id="IPR020593">
    <property type="entry name" value="G-glutamylP_reductase_CS"/>
</dbReference>
<keyword evidence="4 7" id="KW-0521">NADP</keyword>
<dbReference type="UniPathway" id="UPA00098">
    <property type="reaction ID" value="UER00360"/>
</dbReference>
<dbReference type="STRING" id="1120976.SAMN03080606_03522"/>
<evidence type="ECO:0000313" key="10">
    <source>
        <dbReference type="Proteomes" id="UP000198636"/>
    </source>
</evidence>
<dbReference type="PANTHER" id="PTHR11063:SF8">
    <property type="entry name" value="DELTA-1-PYRROLINE-5-CARBOXYLATE SYNTHASE"/>
    <property type="match status" value="1"/>
</dbReference>
<reference evidence="9 10" key="1">
    <citation type="submission" date="2016-10" db="EMBL/GenBank/DDBJ databases">
        <authorList>
            <person name="de Groot N.N."/>
        </authorList>
    </citation>
    <scope>NUCLEOTIDE SEQUENCE [LARGE SCALE GENOMIC DNA]</scope>
    <source>
        <strain evidence="9 10">DSM 18978</strain>
    </source>
</reference>
<comment type="pathway">
    <text evidence="1 7">Amino-acid biosynthesis; L-proline biosynthesis; L-glutamate 5-semialdehyde from L-glutamate: step 2/2.</text>
</comment>
<keyword evidence="2 7" id="KW-0028">Amino-acid biosynthesis</keyword>
<comment type="similarity">
    <text evidence="7">Belongs to the gamma-glutamyl phosphate reductase family.</text>
</comment>
<dbReference type="PIRSF" id="PIRSF000151">
    <property type="entry name" value="GPR"/>
    <property type="match status" value="1"/>
</dbReference>
<comment type="function">
    <text evidence="7">Catalyzes the NADPH-dependent reduction of L-glutamate 5-phosphate into L-glutamate 5-semialdehyde and phosphate. The product spontaneously undergoes cyclization to form 1-pyrroline-5-carboxylate.</text>
</comment>
<protein>
    <recommendedName>
        <fullName evidence="7">Gamma-glutamyl phosphate reductase</fullName>
        <shortName evidence="7">GPR</shortName>
        <ecNumber evidence="7">1.2.1.41</ecNumber>
    </recommendedName>
    <alternativeName>
        <fullName evidence="7">Glutamate-5-semialdehyde dehydrogenase</fullName>
    </alternativeName>
    <alternativeName>
        <fullName evidence="7">Glutamyl-gamma-semialdehyde dehydrogenase</fullName>
        <shortName evidence="7">GSA dehydrogenase</shortName>
    </alternativeName>
</protein>
<dbReference type="InterPro" id="IPR016161">
    <property type="entry name" value="Ald_DH/histidinol_DH"/>
</dbReference>
<dbReference type="NCBIfam" id="TIGR00407">
    <property type="entry name" value="proA"/>
    <property type="match status" value="1"/>
</dbReference>
<dbReference type="AlphaFoldDB" id="A0A1G5KJ78"/>
<proteinExistence type="inferred from homology"/>
<dbReference type="HAMAP" id="MF_00412">
    <property type="entry name" value="ProA"/>
    <property type="match status" value="1"/>
</dbReference>
<dbReference type="EMBL" id="FMUS01000028">
    <property type="protein sequence ID" value="SCZ00685.1"/>
    <property type="molecule type" value="Genomic_DNA"/>
</dbReference>
<evidence type="ECO:0000256" key="1">
    <source>
        <dbReference type="ARBA" id="ARBA00004985"/>
    </source>
</evidence>
<evidence type="ECO:0000256" key="3">
    <source>
        <dbReference type="ARBA" id="ARBA00022650"/>
    </source>
</evidence>
<dbReference type="GO" id="GO:0004350">
    <property type="term" value="F:glutamate-5-semialdehyde dehydrogenase activity"/>
    <property type="evidence" value="ECO:0007669"/>
    <property type="project" value="UniProtKB-UniRule"/>
</dbReference>
<keyword evidence="7" id="KW-0963">Cytoplasm</keyword>
<name>A0A1G5KJ78_9FIRM</name>
<feature type="domain" description="Aldehyde dehydrogenase" evidence="8">
    <location>
        <begin position="103"/>
        <end position="277"/>
    </location>
</feature>
<accession>A0A1G5KJ78</accession>
<dbReference type="CDD" id="cd07079">
    <property type="entry name" value="ALDH_F18-19_ProA-GPR"/>
    <property type="match status" value="1"/>
</dbReference>
<evidence type="ECO:0000259" key="8">
    <source>
        <dbReference type="Pfam" id="PF00171"/>
    </source>
</evidence>
<dbReference type="SUPFAM" id="SSF53720">
    <property type="entry name" value="ALDH-like"/>
    <property type="match status" value="1"/>
</dbReference>
<evidence type="ECO:0000313" key="9">
    <source>
        <dbReference type="EMBL" id="SCZ00685.1"/>
    </source>
</evidence>
<comment type="catalytic activity">
    <reaction evidence="6 7">
        <text>L-glutamate 5-semialdehyde + phosphate + NADP(+) = L-glutamyl 5-phosphate + NADPH + H(+)</text>
        <dbReference type="Rhea" id="RHEA:19541"/>
        <dbReference type="ChEBI" id="CHEBI:15378"/>
        <dbReference type="ChEBI" id="CHEBI:43474"/>
        <dbReference type="ChEBI" id="CHEBI:57783"/>
        <dbReference type="ChEBI" id="CHEBI:58066"/>
        <dbReference type="ChEBI" id="CHEBI:58274"/>
        <dbReference type="ChEBI" id="CHEBI:58349"/>
        <dbReference type="EC" id="1.2.1.41"/>
    </reaction>
</comment>
<dbReference type="GO" id="GO:0050661">
    <property type="term" value="F:NADP binding"/>
    <property type="evidence" value="ECO:0007669"/>
    <property type="project" value="InterPro"/>
</dbReference>
<dbReference type="PANTHER" id="PTHR11063">
    <property type="entry name" value="GLUTAMATE SEMIALDEHYDE DEHYDROGENASE"/>
    <property type="match status" value="1"/>
</dbReference>
<dbReference type="InterPro" id="IPR016162">
    <property type="entry name" value="Ald_DH_N"/>
</dbReference>
<dbReference type="Proteomes" id="UP000198636">
    <property type="component" value="Unassembled WGS sequence"/>
</dbReference>
<organism evidence="9 10">
    <name type="scientific">Alkaliphilus peptidifermentans DSM 18978</name>
    <dbReference type="NCBI Taxonomy" id="1120976"/>
    <lineage>
        <taxon>Bacteria</taxon>
        <taxon>Bacillati</taxon>
        <taxon>Bacillota</taxon>
        <taxon>Clostridia</taxon>
        <taxon>Peptostreptococcales</taxon>
        <taxon>Natronincolaceae</taxon>
        <taxon>Alkaliphilus</taxon>
    </lineage>
</organism>
<keyword evidence="5 7" id="KW-0560">Oxidoreductase</keyword>
<dbReference type="InterPro" id="IPR016163">
    <property type="entry name" value="Ald_DH_C"/>
</dbReference>
<dbReference type="InterPro" id="IPR012134">
    <property type="entry name" value="Glu-5-SA_DH"/>
</dbReference>
<dbReference type="Pfam" id="PF00171">
    <property type="entry name" value="Aldedh"/>
    <property type="match status" value="2"/>
</dbReference>
<evidence type="ECO:0000256" key="4">
    <source>
        <dbReference type="ARBA" id="ARBA00022857"/>
    </source>
</evidence>
<evidence type="ECO:0000256" key="2">
    <source>
        <dbReference type="ARBA" id="ARBA00022605"/>
    </source>
</evidence>
<evidence type="ECO:0000256" key="5">
    <source>
        <dbReference type="ARBA" id="ARBA00023002"/>
    </source>
</evidence>
<sequence>MSQIIEMSKKLKHASYGLSEASSKDKNEALREVALSLDRNRSHILSQNSNDIKAAEEIGMKESLIDRLMLNDERIDGMIKGILQIVELEDPIWRSNKVWTLENGLIINRMTVPLGVIGIIYESRPNVTVDAFSLAFKSSNCVILRGSSSALNSNIALVKAIKEGLKRSNISEDVIFLIDDADRKLVKEMLTLNEYIDVIIPRGGNDLIRFVIDNATIPTIETGVGNCHIYVDNTGKFDMALKIIENAKVQRPGVCNACESILIHKDIASDFLPLLHKLIGDRVELRGCAETLELIDIMEANEADWFEEYLDYKLAVKIVNNIEEAISHINKYGTKHSEAIITENYSNANLFLRRIDAAAVYVNASTRFTDGSEFGFGGEIGISTQKIHARGPMGLNELVTTKYTILGNGQYRE</sequence>
<dbReference type="OrthoDB" id="9809970at2"/>
<dbReference type="PROSITE" id="PS01223">
    <property type="entry name" value="PROA"/>
    <property type="match status" value="1"/>
</dbReference>
<feature type="domain" description="Aldehyde dehydrogenase" evidence="8">
    <location>
        <begin position="315"/>
        <end position="402"/>
    </location>
</feature>
<dbReference type="Gene3D" id="3.40.605.10">
    <property type="entry name" value="Aldehyde Dehydrogenase, Chain A, domain 1"/>
    <property type="match status" value="1"/>
</dbReference>
<dbReference type="InterPro" id="IPR015590">
    <property type="entry name" value="Aldehyde_DH_dom"/>
</dbReference>
<keyword evidence="10" id="KW-1185">Reference proteome</keyword>
<dbReference type="FunFam" id="3.40.309.10:FF:000006">
    <property type="entry name" value="Gamma-glutamyl phosphate reductase"/>
    <property type="match status" value="1"/>
</dbReference>
<evidence type="ECO:0000256" key="6">
    <source>
        <dbReference type="ARBA" id="ARBA00049024"/>
    </source>
</evidence>
<dbReference type="NCBIfam" id="NF001221">
    <property type="entry name" value="PRK00197.1"/>
    <property type="match status" value="1"/>
</dbReference>
<dbReference type="EC" id="1.2.1.41" evidence="7"/>
<evidence type="ECO:0000256" key="7">
    <source>
        <dbReference type="HAMAP-Rule" id="MF_00412"/>
    </source>
</evidence>
<gene>
    <name evidence="7" type="primary">proA</name>
    <name evidence="9" type="ORF">SAMN03080606_03522</name>
</gene>
<dbReference type="GO" id="GO:0005737">
    <property type="term" value="C:cytoplasm"/>
    <property type="evidence" value="ECO:0007669"/>
    <property type="project" value="UniProtKB-SubCell"/>
</dbReference>
<dbReference type="Gene3D" id="3.40.309.10">
    <property type="entry name" value="Aldehyde Dehydrogenase, Chain A, domain 2"/>
    <property type="match status" value="1"/>
</dbReference>
<comment type="subcellular location">
    <subcellularLocation>
        <location evidence="7">Cytoplasm</location>
    </subcellularLocation>
</comment>
<dbReference type="RefSeq" id="WP_091546156.1">
    <property type="nucleotide sequence ID" value="NZ_FMUS01000028.1"/>
</dbReference>
<dbReference type="InterPro" id="IPR000965">
    <property type="entry name" value="GPR_dom"/>
</dbReference>